<evidence type="ECO:0000256" key="1">
    <source>
        <dbReference type="SAM" id="Phobius"/>
    </source>
</evidence>
<dbReference type="STRING" id="1027249.SAMN05216179_2669"/>
<evidence type="ECO:0000313" key="2">
    <source>
        <dbReference type="EMBL" id="SHN23378.1"/>
    </source>
</evidence>
<dbReference type="InterPro" id="IPR047928">
    <property type="entry name" value="Perm_prefix_1"/>
</dbReference>
<keyword evidence="1" id="KW-0812">Transmembrane</keyword>
<gene>
    <name evidence="2" type="ORF">SAMN05216179_2669</name>
</gene>
<protein>
    <submittedName>
        <fullName evidence="2">Uncharacterized protein</fullName>
    </submittedName>
</protein>
<dbReference type="NCBIfam" id="NF038403">
    <property type="entry name" value="perm_prefix_1"/>
    <property type="match status" value="1"/>
</dbReference>
<feature type="transmembrane region" description="Helical" evidence="1">
    <location>
        <begin position="190"/>
        <end position="214"/>
    </location>
</feature>
<keyword evidence="1" id="KW-0472">Membrane</keyword>
<feature type="transmembrane region" description="Helical" evidence="1">
    <location>
        <begin position="295"/>
        <end position="317"/>
    </location>
</feature>
<name>A0A1M7PZY0_9BACI</name>
<dbReference type="OrthoDB" id="9815852at2"/>
<evidence type="ECO:0000313" key="3">
    <source>
        <dbReference type="Proteomes" id="UP000184184"/>
    </source>
</evidence>
<sequence>METIENYIDNMFASLPKTEEMKALHDEILANMEEKYYELLQDGKTDNEAIGIVIAEFGNMDEIMEAYDISRDKKKDSKKLLSEEEVDAFLHSNRIAAKWIGMGTLLCILGSAMVVLFTGFAEAGYMGTSIALTTGIIFFLIVVALAVALFIYAGMKMDKWKYVYQQIDVEIPKLLKDKIAAKKQKEHPKFVTAIIVAVVLIILSPSILLITIVINESMVIFGVVILLAIVAIAIHLLIYFGTNRSAYTKLLEEPVLDRKIAQKNNRIHDAIATILMPLAVIVFLITGFVYEMWHINWIVFPVAALLIAIFSGAYSLFSKPSS</sequence>
<accession>A0A1M7PZY0</accession>
<dbReference type="RefSeq" id="WP_073202339.1">
    <property type="nucleotide sequence ID" value="NZ_FRCZ01000005.1"/>
</dbReference>
<feature type="transmembrane region" description="Helical" evidence="1">
    <location>
        <begin position="220"/>
        <end position="240"/>
    </location>
</feature>
<dbReference type="Proteomes" id="UP000184184">
    <property type="component" value="Unassembled WGS sequence"/>
</dbReference>
<keyword evidence="1" id="KW-1133">Transmembrane helix</keyword>
<feature type="transmembrane region" description="Helical" evidence="1">
    <location>
        <begin position="267"/>
        <end position="289"/>
    </location>
</feature>
<feature type="transmembrane region" description="Helical" evidence="1">
    <location>
        <begin position="130"/>
        <end position="152"/>
    </location>
</feature>
<feature type="transmembrane region" description="Helical" evidence="1">
    <location>
        <begin position="99"/>
        <end position="118"/>
    </location>
</feature>
<dbReference type="AlphaFoldDB" id="A0A1M7PZY0"/>
<proteinExistence type="predicted"/>
<keyword evidence="3" id="KW-1185">Reference proteome</keyword>
<reference evidence="2 3" key="1">
    <citation type="submission" date="2016-11" db="EMBL/GenBank/DDBJ databases">
        <authorList>
            <person name="Jaros S."/>
            <person name="Januszkiewicz K."/>
            <person name="Wedrychowicz H."/>
        </authorList>
    </citation>
    <scope>NUCLEOTIDE SEQUENCE [LARGE SCALE GENOMIC DNA]</scope>
    <source>
        <strain evidence="2 3">CGMCC 1.10681</strain>
    </source>
</reference>
<dbReference type="EMBL" id="FRCZ01000005">
    <property type="protein sequence ID" value="SHN23378.1"/>
    <property type="molecule type" value="Genomic_DNA"/>
</dbReference>
<organism evidence="2 3">
    <name type="scientific">Gracilibacillus kekensis</name>
    <dbReference type="NCBI Taxonomy" id="1027249"/>
    <lineage>
        <taxon>Bacteria</taxon>
        <taxon>Bacillati</taxon>
        <taxon>Bacillota</taxon>
        <taxon>Bacilli</taxon>
        <taxon>Bacillales</taxon>
        <taxon>Bacillaceae</taxon>
        <taxon>Gracilibacillus</taxon>
    </lineage>
</organism>